<dbReference type="RefSeq" id="WP_207350698.1">
    <property type="nucleotide sequence ID" value="NZ_JAFMPY010000009.1"/>
</dbReference>
<evidence type="ECO:0000256" key="1">
    <source>
        <dbReference type="SAM" id="SignalP"/>
    </source>
</evidence>
<feature type="signal peptide" evidence="1">
    <location>
        <begin position="1"/>
        <end position="26"/>
    </location>
</feature>
<gene>
    <name evidence="2" type="ORF">J1C47_10370</name>
</gene>
<proteinExistence type="predicted"/>
<feature type="chain" id="PRO_5047290186" evidence="1">
    <location>
        <begin position="27"/>
        <end position="169"/>
    </location>
</feature>
<keyword evidence="1" id="KW-0732">Signal</keyword>
<evidence type="ECO:0000313" key="3">
    <source>
        <dbReference type="Proteomes" id="UP000664288"/>
    </source>
</evidence>
<name>A0ABS3J312_9HYPH</name>
<dbReference type="EMBL" id="JAFMPY010000009">
    <property type="protein sequence ID" value="MBO0904049.1"/>
    <property type="molecule type" value="Genomic_DNA"/>
</dbReference>
<protein>
    <submittedName>
        <fullName evidence="2">Uncharacterized protein</fullName>
    </submittedName>
</protein>
<comment type="caution">
    <text evidence="2">The sequence shown here is derived from an EMBL/GenBank/DDBJ whole genome shotgun (WGS) entry which is preliminary data.</text>
</comment>
<keyword evidence="3" id="KW-1185">Reference proteome</keyword>
<organism evidence="2 3">
    <name type="scientific">Jiella sonneratiae</name>
    <dbReference type="NCBI Taxonomy" id="2816856"/>
    <lineage>
        <taxon>Bacteria</taxon>
        <taxon>Pseudomonadati</taxon>
        <taxon>Pseudomonadota</taxon>
        <taxon>Alphaproteobacteria</taxon>
        <taxon>Hyphomicrobiales</taxon>
        <taxon>Aurantimonadaceae</taxon>
        <taxon>Jiella</taxon>
    </lineage>
</organism>
<accession>A0ABS3J312</accession>
<evidence type="ECO:0000313" key="2">
    <source>
        <dbReference type="EMBL" id="MBO0904049.1"/>
    </source>
</evidence>
<sequence length="169" mass="17856">MRSLRKILLSALLPLVGTLAPAVAFADTYAVVINATKEPILLNGANVPAVDSAWTPLNANITFADGTSGNIMDMHAKCSGNSGWLLMSNAQLPTAYCIPLSFAEIGCIFATVRRDPATGLRKIDMQKTRGTACSDNWYQKGGSKILGDTADKLLTYQGNVGQVLGAIVP</sequence>
<dbReference type="Proteomes" id="UP000664288">
    <property type="component" value="Unassembled WGS sequence"/>
</dbReference>
<reference evidence="2 3" key="1">
    <citation type="submission" date="2021-03" db="EMBL/GenBank/DDBJ databases">
        <title>Whole genome sequence of Jiella sp. MQZ13P-4.</title>
        <authorList>
            <person name="Tuo L."/>
        </authorList>
    </citation>
    <scope>NUCLEOTIDE SEQUENCE [LARGE SCALE GENOMIC DNA]</scope>
    <source>
        <strain evidence="2 3">MQZ13P-4</strain>
    </source>
</reference>